<evidence type="ECO:0000313" key="2">
    <source>
        <dbReference type="Proteomes" id="UP000195991"/>
    </source>
</evidence>
<evidence type="ECO:0000313" key="1">
    <source>
        <dbReference type="EMBL" id="SCC61358.1"/>
    </source>
</evidence>
<protein>
    <submittedName>
        <fullName evidence="1">Uncharacterized protein</fullName>
    </submittedName>
</protein>
<sequence>MQNINIVLVDADA</sequence>
<proteinExistence type="predicted"/>
<accession>A0A1C4FZI7</accession>
<dbReference type="Proteomes" id="UP000195991">
    <property type="component" value="Unassembled WGS sequence"/>
</dbReference>
<reference evidence="1 2" key="1">
    <citation type="submission" date="2016-08" db="EMBL/GenBank/DDBJ databases">
        <authorList>
            <person name="Seilhamer J.J."/>
        </authorList>
    </citation>
    <scope>NUCLEOTIDE SEQUENCE [LARGE SCALE GENOMIC DNA]</scope>
    <source>
        <strain evidence="1 2">IEBC_T61001</strain>
    </source>
</reference>
<gene>
    <name evidence="1" type="ORF">BTT61001_05017</name>
</gene>
<dbReference type="EMBL" id="FMBI01000039">
    <property type="protein sequence ID" value="SCC61358.1"/>
    <property type="molecule type" value="Genomic_DNA"/>
</dbReference>
<name>A0A1C4FZI7_BACTU</name>
<organism evidence="1 2">
    <name type="scientific">Bacillus thuringiensis</name>
    <dbReference type="NCBI Taxonomy" id="1428"/>
    <lineage>
        <taxon>Bacteria</taxon>
        <taxon>Bacillati</taxon>
        <taxon>Bacillota</taxon>
        <taxon>Bacilli</taxon>
        <taxon>Bacillales</taxon>
        <taxon>Bacillaceae</taxon>
        <taxon>Bacillus</taxon>
        <taxon>Bacillus cereus group</taxon>
    </lineage>
</organism>